<protein>
    <recommendedName>
        <fullName evidence="4">Small secreted domain DUF320</fullName>
    </recommendedName>
</protein>
<name>A0A4R6PVN5_NOCIG</name>
<accession>A0A4R6PVN5</accession>
<dbReference type="AlphaFoldDB" id="A0A4R6PVN5"/>
<dbReference type="EMBL" id="SNXK01000001">
    <property type="protein sequence ID" value="TDP42774.1"/>
    <property type="molecule type" value="Genomic_DNA"/>
</dbReference>
<keyword evidence="3" id="KW-1185">Reference proteome</keyword>
<dbReference type="Proteomes" id="UP000295087">
    <property type="component" value="Unassembled WGS sequence"/>
</dbReference>
<evidence type="ECO:0000313" key="2">
    <source>
        <dbReference type="EMBL" id="TDP42774.1"/>
    </source>
</evidence>
<proteinExistence type="predicted"/>
<keyword evidence="1" id="KW-0732">Signal</keyword>
<evidence type="ECO:0000256" key="1">
    <source>
        <dbReference type="SAM" id="SignalP"/>
    </source>
</evidence>
<dbReference type="RefSeq" id="WP_067484948.1">
    <property type="nucleotide sequence ID" value="NZ_JBHXPO010000004.1"/>
</dbReference>
<feature type="chain" id="PRO_5020941304" description="Small secreted domain DUF320" evidence="1">
    <location>
        <begin position="22"/>
        <end position="73"/>
    </location>
</feature>
<feature type="signal peptide" evidence="1">
    <location>
        <begin position="1"/>
        <end position="21"/>
    </location>
</feature>
<sequence>MTKFTAGIFAVGAAVATIALAAPAQAEAGLPLTPMAADPAAGGFAPETGSSGIYNGIMCQLHTISADVPCMYT</sequence>
<evidence type="ECO:0008006" key="4">
    <source>
        <dbReference type="Google" id="ProtNLM"/>
    </source>
</evidence>
<organism evidence="2 3">
    <name type="scientific">Nocardia ignorata</name>
    <dbReference type="NCBI Taxonomy" id="145285"/>
    <lineage>
        <taxon>Bacteria</taxon>
        <taxon>Bacillati</taxon>
        <taxon>Actinomycetota</taxon>
        <taxon>Actinomycetes</taxon>
        <taxon>Mycobacteriales</taxon>
        <taxon>Nocardiaceae</taxon>
        <taxon>Nocardia</taxon>
    </lineage>
</organism>
<reference evidence="2 3" key="1">
    <citation type="submission" date="2019-03" db="EMBL/GenBank/DDBJ databases">
        <title>Genomic Encyclopedia of Type Strains, Phase IV (KMG-IV): sequencing the most valuable type-strain genomes for metagenomic binning, comparative biology and taxonomic classification.</title>
        <authorList>
            <person name="Goeker M."/>
        </authorList>
    </citation>
    <scope>NUCLEOTIDE SEQUENCE [LARGE SCALE GENOMIC DNA]</scope>
    <source>
        <strain evidence="2 3">DSM 44496</strain>
    </source>
</reference>
<evidence type="ECO:0000313" key="3">
    <source>
        <dbReference type="Proteomes" id="UP000295087"/>
    </source>
</evidence>
<gene>
    <name evidence="2" type="ORF">DFR75_1011892</name>
</gene>
<comment type="caution">
    <text evidence="2">The sequence shown here is derived from an EMBL/GenBank/DDBJ whole genome shotgun (WGS) entry which is preliminary data.</text>
</comment>